<dbReference type="GeneID" id="111354356"/>
<organism evidence="2 3">
    <name type="scientific">Spodoptera litura</name>
    <name type="common">Asian cotton leafworm</name>
    <dbReference type="NCBI Taxonomy" id="69820"/>
    <lineage>
        <taxon>Eukaryota</taxon>
        <taxon>Metazoa</taxon>
        <taxon>Ecdysozoa</taxon>
        <taxon>Arthropoda</taxon>
        <taxon>Hexapoda</taxon>
        <taxon>Insecta</taxon>
        <taxon>Pterygota</taxon>
        <taxon>Neoptera</taxon>
        <taxon>Endopterygota</taxon>
        <taxon>Lepidoptera</taxon>
        <taxon>Glossata</taxon>
        <taxon>Ditrysia</taxon>
        <taxon>Noctuoidea</taxon>
        <taxon>Noctuidae</taxon>
        <taxon>Amphipyrinae</taxon>
        <taxon>Spodoptera</taxon>
    </lineage>
</organism>
<dbReference type="PANTHER" id="PTHR11012:SF54">
    <property type="entry name" value="CHK KINASE-LIKE DOMAIN-CONTAINING PROTEIN"/>
    <property type="match status" value="1"/>
</dbReference>
<dbReference type="SUPFAM" id="SSF56112">
    <property type="entry name" value="Protein kinase-like (PK-like)"/>
    <property type="match status" value="1"/>
</dbReference>
<dbReference type="Proteomes" id="UP000301870">
    <property type="component" value="Chromosome 18"/>
</dbReference>
<name>A0A9J7E9H4_SPOLT</name>
<dbReference type="AlphaFoldDB" id="A0A9J7E9H4"/>
<dbReference type="PANTHER" id="PTHR11012">
    <property type="entry name" value="PROTEIN KINASE-LIKE DOMAIN-CONTAINING"/>
    <property type="match status" value="1"/>
</dbReference>
<reference evidence="3" key="1">
    <citation type="submission" date="2025-08" db="UniProtKB">
        <authorList>
            <consortium name="RefSeq"/>
        </authorList>
    </citation>
    <scope>IDENTIFICATION</scope>
    <source>
        <strain evidence="3">Ishihara</strain>
        <tissue evidence="3">Whole body</tissue>
    </source>
</reference>
<dbReference type="OrthoDB" id="8250698at2759"/>
<dbReference type="Pfam" id="PF02958">
    <property type="entry name" value="EcKL"/>
    <property type="match status" value="1"/>
</dbReference>
<sequence>MAQHNFEGDVGNLNEHQIQFINKVIEEQGLSVKKVVFQPVGKAGDNFVANVKRINIEGENGSLKMVVKIASQNEFVRQSTNTGISFNNENFMYTEVLPKLVSLQKAAGVPEEEHLRYAKCFGALSEAPNEVVMLEDLNESEFIMLDKFKSLSDECVRSILKNFATLHSLSYVLKTKEPETYNQFTTKLINLWDILARNPVLTQQFANGTIMLLSVLDNDEHKNIVRSKIEKIFELMLQLSENALTDESSVIQQGDAWTNNMMFKFKGQNLVESIMIDYQGSKNGNPVMDLLFMIFNCTDHETRSKHYYDWLDYYHSELDRSLSYFDLSADSVYPRRKLDADIKKYKELLFAISIMLTNIFTRNTEEAAEMMETLNNTSFDEAIEVLANTEIPKDTAARAKKRITGIIESFIELGLI</sequence>
<dbReference type="InterPro" id="IPR015897">
    <property type="entry name" value="CHK_kinase-like"/>
</dbReference>
<dbReference type="KEGG" id="sliu:111354356"/>
<dbReference type="Gene3D" id="3.90.1200.10">
    <property type="match status" value="1"/>
</dbReference>
<dbReference type="InterPro" id="IPR011009">
    <property type="entry name" value="Kinase-like_dom_sf"/>
</dbReference>
<evidence type="ECO:0000313" key="2">
    <source>
        <dbReference type="Proteomes" id="UP000301870"/>
    </source>
</evidence>
<feature type="domain" description="CHK kinase-like" evidence="1">
    <location>
        <begin position="132"/>
        <end position="324"/>
    </location>
</feature>
<dbReference type="SMART" id="SM00587">
    <property type="entry name" value="CHK"/>
    <property type="match status" value="1"/>
</dbReference>
<protein>
    <submittedName>
        <fullName evidence="3">Uncharacterized protein LOC111354356</fullName>
    </submittedName>
</protein>
<dbReference type="RefSeq" id="XP_022823554.1">
    <property type="nucleotide sequence ID" value="XM_022967786.1"/>
</dbReference>
<gene>
    <name evidence="3" type="primary">LOC111354356</name>
</gene>
<evidence type="ECO:0000313" key="3">
    <source>
        <dbReference type="RefSeq" id="XP_022823554.1"/>
    </source>
</evidence>
<proteinExistence type="predicted"/>
<dbReference type="InterPro" id="IPR004119">
    <property type="entry name" value="EcKL"/>
</dbReference>
<keyword evidence="2" id="KW-1185">Reference proteome</keyword>
<evidence type="ECO:0000259" key="1">
    <source>
        <dbReference type="SMART" id="SM00587"/>
    </source>
</evidence>
<accession>A0A9J7E9H4</accession>